<reference evidence="1" key="1">
    <citation type="submission" date="2021-06" db="EMBL/GenBank/DDBJ databases">
        <authorList>
            <person name="Kallberg Y."/>
            <person name="Tangrot J."/>
            <person name="Rosling A."/>
        </authorList>
    </citation>
    <scope>NUCLEOTIDE SEQUENCE</scope>
    <source>
        <strain evidence="1">FL966</strain>
    </source>
</reference>
<protein>
    <submittedName>
        <fullName evidence="1">14868_t:CDS:1</fullName>
    </submittedName>
</protein>
<name>A0A9N9P876_9GLOM</name>
<organism evidence="1 2">
    <name type="scientific">Cetraspora pellucida</name>
    <dbReference type="NCBI Taxonomy" id="1433469"/>
    <lineage>
        <taxon>Eukaryota</taxon>
        <taxon>Fungi</taxon>
        <taxon>Fungi incertae sedis</taxon>
        <taxon>Mucoromycota</taxon>
        <taxon>Glomeromycotina</taxon>
        <taxon>Glomeromycetes</taxon>
        <taxon>Diversisporales</taxon>
        <taxon>Gigasporaceae</taxon>
        <taxon>Cetraspora</taxon>
    </lineage>
</organism>
<comment type="caution">
    <text evidence="1">The sequence shown here is derived from an EMBL/GenBank/DDBJ whole genome shotgun (WGS) entry which is preliminary data.</text>
</comment>
<keyword evidence="2" id="KW-1185">Reference proteome</keyword>
<gene>
    <name evidence="1" type="ORF">CPELLU_LOCUS18981</name>
</gene>
<feature type="non-terminal residue" evidence="1">
    <location>
        <position position="1"/>
    </location>
</feature>
<dbReference type="AlphaFoldDB" id="A0A9N9P876"/>
<feature type="non-terminal residue" evidence="1">
    <location>
        <position position="45"/>
    </location>
</feature>
<accession>A0A9N9P876</accession>
<evidence type="ECO:0000313" key="1">
    <source>
        <dbReference type="EMBL" id="CAG8813998.1"/>
    </source>
</evidence>
<dbReference type="EMBL" id="CAJVQA010041520">
    <property type="protein sequence ID" value="CAG8813998.1"/>
    <property type="molecule type" value="Genomic_DNA"/>
</dbReference>
<proteinExistence type="predicted"/>
<evidence type="ECO:0000313" key="2">
    <source>
        <dbReference type="Proteomes" id="UP000789759"/>
    </source>
</evidence>
<sequence length="45" mass="5061">TVTKDSTFYISLCALIMLENNQMTKKIIQAVDLISKVDKTMLIAN</sequence>
<dbReference type="Proteomes" id="UP000789759">
    <property type="component" value="Unassembled WGS sequence"/>
</dbReference>
<dbReference type="OrthoDB" id="2419795at2759"/>